<feature type="transmembrane region" description="Helical" evidence="1">
    <location>
        <begin position="78"/>
        <end position="98"/>
    </location>
</feature>
<keyword evidence="1" id="KW-1133">Transmembrane helix</keyword>
<feature type="transmembrane region" description="Helical" evidence="1">
    <location>
        <begin position="104"/>
        <end position="126"/>
    </location>
</feature>
<keyword evidence="1" id="KW-0812">Transmembrane</keyword>
<gene>
    <name evidence="2" type="ORF">ENJ12_02470</name>
</gene>
<organism evidence="2">
    <name type="scientific">Thiolapillus brandeum</name>
    <dbReference type="NCBI Taxonomy" id="1076588"/>
    <lineage>
        <taxon>Bacteria</taxon>
        <taxon>Pseudomonadati</taxon>
        <taxon>Pseudomonadota</taxon>
        <taxon>Gammaproteobacteria</taxon>
        <taxon>Chromatiales</taxon>
        <taxon>Sedimenticolaceae</taxon>
        <taxon>Thiolapillus</taxon>
    </lineage>
</organism>
<protein>
    <recommendedName>
        <fullName evidence="3">Spermidine synthase</fullName>
    </recommendedName>
</protein>
<evidence type="ECO:0000256" key="1">
    <source>
        <dbReference type="SAM" id="Phobius"/>
    </source>
</evidence>
<name>A0A831W7F9_9GAMM</name>
<dbReference type="EMBL" id="DRLF01000097">
    <property type="protein sequence ID" value="HEC05688.1"/>
    <property type="molecule type" value="Genomic_DNA"/>
</dbReference>
<keyword evidence="1" id="KW-0472">Membrane</keyword>
<dbReference type="AlphaFoldDB" id="A0A831W7F9"/>
<dbReference type="SUPFAM" id="SSF103473">
    <property type="entry name" value="MFS general substrate transporter"/>
    <property type="match status" value="1"/>
</dbReference>
<reference evidence="2" key="1">
    <citation type="journal article" date="2020" name="mSystems">
        <title>Genome- and Community-Level Interaction Insights into Carbon Utilization and Element Cycling Functions of Hydrothermarchaeota in Hydrothermal Sediment.</title>
        <authorList>
            <person name="Zhou Z."/>
            <person name="Liu Y."/>
            <person name="Xu W."/>
            <person name="Pan J."/>
            <person name="Luo Z.H."/>
            <person name="Li M."/>
        </authorList>
    </citation>
    <scope>NUCLEOTIDE SEQUENCE [LARGE SCALE GENOMIC DNA]</scope>
    <source>
        <strain evidence="2">HyVt-458</strain>
    </source>
</reference>
<accession>A0A831W7F9</accession>
<proteinExistence type="predicted"/>
<sequence length="142" mass="15697">MIQPSSLRPQWRVALWGAFFLSGAAGLVYEVIWTRMFGMVFGNTNFAVATVLATFMGGMALGAWLFGRLADRSKKPVFLYGLLELGVGAYAFLLPVLLRAAEGIYRFAFATWGYDFTGFSILRLLVGSSDKYVLGFVDEKDP</sequence>
<feature type="transmembrane region" description="Helical" evidence="1">
    <location>
        <begin position="12"/>
        <end position="34"/>
    </location>
</feature>
<feature type="transmembrane region" description="Helical" evidence="1">
    <location>
        <begin position="46"/>
        <end position="66"/>
    </location>
</feature>
<evidence type="ECO:0008006" key="3">
    <source>
        <dbReference type="Google" id="ProtNLM"/>
    </source>
</evidence>
<dbReference type="Proteomes" id="UP000886339">
    <property type="component" value="Unassembled WGS sequence"/>
</dbReference>
<evidence type="ECO:0000313" key="2">
    <source>
        <dbReference type="EMBL" id="HEC05688.1"/>
    </source>
</evidence>
<comment type="caution">
    <text evidence="2">The sequence shown here is derived from an EMBL/GenBank/DDBJ whole genome shotgun (WGS) entry which is preliminary data.</text>
</comment>
<dbReference type="InterPro" id="IPR036259">
    <property type="entry name" value="MFS_trans_sf"/>
</dbReference>